<feature type="region of interest" description="Disordered" evidence="1">
    <location>
        <begin position="1"/>
        <end position="72"/>
    </location>
</feature>
<comment type="caution">
    <text evidence="2">The sequence shown here is derived from an EMBL/GenBank/DDBJ whole genome shotgun (WGS) entry which is preliminary data.</text>
</comment>
<dbReference type="AlphaFoldDB" id="A0A1J5P6F0"/>
<dbReference type="EMBL" id="MLJW01006678">
    <property type="protein sequence ID" value="OIQ66336.1"/>
    <property type="molecule type" value="Genomic_DNA"/>
</dbReference>
<feature type="region of interest" description="Disordered" evidence="1">
    <location>
        <begin position="104"/>
        <end position="188"/>
    </location>
</feature>
<name>A0A1J5P6F0_9ZZZZ</name>
<reference evidence="2" key="1">
    <citation type="submission" date="2016-10" db="EMBL/GenBank/DDBJ databases">
        <title>Sequence of Gallionella enrichment culture.</title>
        <authorList>
            <person name="Poehlein A."/>
            <person name="Muehling M."/>
            <person name="Daniel R."/>
        </authorList>
    </citation>
    <scope>NUCLEOTIDE SEQUENCE</scope>
</reference>
<feature type="compositionally biased region" description="Gly residues" evidence="1">
    <location>
        <begin position="1"/>
        <end position="12"/>
    </location>
</feature>
<protein>
    <submittedName>
        <fullName evidence="2">Uncharacterized protein</fullName>
    </submittedName>
</protein>
<evidence type="ECO:0000313" key="2">
    <source>
        <dbReference type="EMBL" id="OIQ66336.1"/>
    </source>
</evidence>
<accession>A0A1J5P6F0</accession>
<organism evidence="2">
    <name type="scientific">mine drainage metagenome</name>
    <dbReference type="NCBI Taxonomy" id="410659"/>
    <lineage>
        <taxon>unclassified sequences</taxon>
        <taxon>metagenomes</taxon>
        <taxon>ecological metagenomes</taxon>
    </lineage>
</organism>
<feature type="compositionally biased region" description="Basic residues" evidence="1">
    <location>
        <begin position="48"/>
        <end position="61"/>
    </location>
</feature>
<gene>
    <name evidence="2" type="ORF">GALL_520960</name>
</gene>
<proteinExistence type="predicted"/>
<evidence type="ECO:0000256" key="1">
    <source>
        <dbReference type="SAM" id="MobiDB-lite"/>
    </source>
</evidence>
<feature type="compositionally biased region" description="Low complexity" evidence="1">
    <location>
        <begin position="106"/>
        <end position="121"/>
    </location>
</feature>
<sequence>MASGLGRSGGGDRQQSGETGGSDQCAREHRGSSCVNDGRAVDVQRLQPPRKRHVSPRRRIASKCNWPPEAGRRDRMQFVTVLHRLDTLGSRLGGRLLAVPIQTELPPCSGAYGPSPSASSSRPPPRRGQSRAIPRPSSRALFLPRLRPNQGRPQTPKIGRPPMTAAGQQRPNRDLRGLNSAAPTSRSD</sequence>